<keyword evidence="2" id="KW-1185">Reference proteome</keyword>
<protein>
    <recommendedName>
        <fullName evidence="3">2-oxoacid dehydrogenase acyltransferase catalytic domain-containing protein</fullName>
    </recommendedName>
</protein>
<gene>
    <name evidence="1" type="ORF">D0435_02690</name>
</gene>
<reference evidence="1 2" key="1">
    <citation type="submission" date="2018-08" db="EMBL/GenBank/DDBJ databases">
        <title>Murine metabolic-syndrome-specific gut microbial biobank.</title>
        <authorList>
            <person name="Liu C."/>
        </authorList>
    </citation>
    <scope>NUCLEOTIDE SEQUENCE [LARGE SCALE GENOMIC DNA]</scope>
    <source>
        <strain evidence="1 2">28</strain>
    </source>
</reference>
<proteinExistence type="predicted"/>
<comment type="caution">
    <text evidence="1">The sequence shown here is derived from an EMBL/GenBank/DDBJ whole genome shotgun (WGS) entry which is preliminary data.</text>
</comment>
<evidence type="ECO:0000313" key="2">
    <source>
        <dbReference type="Proteomes" id="UP000446866"/>
    </source>
</evidence>
<evidence type="ECO:0000313" key="1">
    <source>
        <dbReference type="EMBL" id="NBH60579.1"/>
    </source>
</evidence>
<dbReference type="Gene3D" id="3.30.559.10">
    <property type="entry name" value="Chloramphenicol acetyltransferase-like domain"/>
    <property type="match status" value="1"/>
</dbReference>
<dbReference type="EMBL" id="QXWK01000003">
    <property type="protein sequence ID" value="NBH60579.1"/>
    <property type="molecule type" value="Genomic_DNA"/>
</dbReference>
<dbReference type="AlphaFoldDB" id="A0A845QFU2"/>
<dbReference type="Proteomes" id="UP000446866">
    <property type="component" value="Unassembled WGS sequence"/>
</dbReference>
<dbReference type="InterPro" id="IPR023213">
    <property type="entry name" value="CAT-like_dom_sf"/>
</dbReference>
<dbReference type="RefSeq" id="WP_160200878.1">
    <property type="nucleotide sequence ID" value="NZ_QXWK01000003.1"/>
</dbReference>
<dbReference type="SUPFAM" id="SSF52777">
    <property type="entry name" value="CoA-dependent acyltransferases"/>
    <property type="match status" value="1"/>
</dbReference>
<accession>A0A845QFU2</accession>
<evidence type="ECO:0008006" key="3">
    <source>
        <dbReference type="Google" id="ProtNLM"/>
    </source>
</evidence>
<organism evidence="1 2">
    <name type="scientific">Anaerotruncus colihominis</name>
    <dbReference type="NCBI Taxonomy" id="169435"/>
    <lineage>
        <taxon>Bacteria</taxon>
        <taxon>Bacillati</taxon>
        <taxon>Bacillota</taxon>
        <taxon>Clostridia</taxon>
        <taxon>Eubacteriales</taxon>
        <taxon>Oscillospiraceae</taxon>
        <taxon>Anaerotruncus</taxon>
    </lineage>
</organism>
<sequence>MKRSDGYRLSGCDPFYEITPYIMPKRYDAVNYIDLELDLEPIHSYINKCRASGVKMDHMSVILAAYLRLVSQYPNLNRFVCNKRIYARNHFCVSFTTLKNNNTEETVTKIYFNLDDDIFEVNRKLAEAIELNKSAGINNATDMLLRGVMRIPFLVGGVVGVLKWWDKHFSLPFSIVDASPFHTSLFITNLASIRLKAVYHHIYDFGTTGIFIAMGQPEKRLFKVGEVIEERKVLPIKVSADDRVESGYYYARCFREFKRYAGHPELLEEKPQSITPDPNLKEKYTKFIVK</sequence>
<name>A0A845QFU2_9FIRM</name>